<dbReference type="EMBL" id="JAJNDC010000003">
    <property type="protein sequence ID" value="MCW9713828.1"/>
    <property type="molecule type" value="Genomic_DNA"/>
</dbReference>
<proteinExistence type="predicted"/>
<protein>
    <recommendedName>
        <fullName evidence="2">Response regulatory domain-containing protein</fullName>
    </recommendedName>
</protein>
<evidence type="ECO:0000256" key="1">
    <source>
        <dbReference type="PROSITE-ProRule" id="PRU00169"/>
    </source>
</evidence>
<organism evidence="3 4">
    <name type="scientific">Fodinibius salicampi</name>
    <dbReference type="NCBI Taxonomy" id="1920655"/>
    <lineage>
        <taxon>Bacteria</taxon>
        <taxon>Pseudomonadati</taxon>
        <taxon>Balneolota</taxon>
        <taxon>Balneolia</taxon>
        <taxon>Balneolales</taxon>
        <taxon>Balneolaceae</taxon>
        <taxon>Fodinibius</taxon>
    </lineage>
</organism>
<dbReference type="InterPro" id="IPR011006">
    <property type="entry name" value="CheY-like_superfamily"/>
</dbReference>
<reference evidence="3 4" key="1">
    <citation type="submission" date="2021-11" db="EMBL/GenBank/DDBJ databases">
        <title>Aliifidinibius sp. nov., a new bacterium isolated from saline soil.</title>
        <authorList>
            <person name="Galisteo C."/>
            <person name="De La Haba R."/>
            <person name="Sanchez-Porro C."/>
            <person name="Ventosa A."/>
        </authorList>
    </citation>
    <scope>NUCLEOTIDE SEQUENCE [LARGE SCALE GENOMIC DNA]</scope>
    <source>
        <strain evidence="3 4">KACC 190600</strain>
    </source>
</reference>
<comment type="caution">
    <text evidence="1">Lacks conserved residue(s) required for the propagation of feature annotation.</text>
</comment>
<comment type="caution">
    <text evidence="3">The sequence shown here is derived from an EMBL/GenBank/DDBJ whole genome shotgun (WGS) entry which is preliminary data.</text>
</comment>
<dbReference type="SUPFAM" id="SSF52172">
    <property type="entry name" value="CheY-like"/>
    <property type="match status" value="1"/>
</dbReference>
<dbReference type="InterPro" id="IPR001789">
    <property type="entry name" value="Sig_transdc_resp-reg_receiver"/>
</dbReference>
<gene>
    <name evidence="3" type="ORF">LQ318_13025</name>
</gene>
<dbReference type="RefSeq" id="WP_265790805.1">
    <property type="nucleotide sequence ID" value="NZ_BAABRS010000003.1"/>
</dbReference>
<dbReference type="Proteomes" id="UP001207337">
    <property type="component" value="Unassembled WGS sequence"/>
</dbReference>
<accession>A0ABT3Q138</accession>
<evidence type="ECO:0000313" key="4">
    <source>
        <dbReference type="Proteomes" id="UP001207337"/>
    </source>
</evidence>
<evidence type="ECO:0000259" key="2">
    <source>
        <dbReference type="PROSITE" id="PS50110"/>
    </source>
</evidence>
<evidence type="ECO:0000313" key="3">
    <source>
        <dbReference type="EMBL" id="MCW9713828.1"/>
    </source>
</evidence>
<name>A0ABT3Q138_9BACT</name>
<feature type="domain" description="Response regulatory" evidence="2">
    <location>
        <begin position="5"/>
        <end position="117"/>
    </location>
</feature>
<dbReference type="PROSITE" id="PS50110">
    <property type="entry name" value="RESPONSE_REGULATORY"/>
    <property type="match status" value="1"/>
</dbReference>
<dbReference type="Gene3D" id="3.40.50.2300">
    <property type="match status" value="1"/>
</dbReference>
<sequence length="121" mass="13936">MQLPSILILDKEEAIRDSLQLLLQEEGYDCFVPKDDEGSKEYLNREKIDIVIACSQYIFKSTLLHEVKQEFPSAKVIAIISYLTYETCYLELMELADDCILEPIEFDELLGVIKKMTLPLA</sequence>
<keyword evidence="4" id="KW-1185">Reference proteome</keyword>